<proteinExistence type="predicted"/>
<dbReference type="NCBIfam" id="TIGR03527">
    <property type="entry name" value="selenium_YedF"/>
    <property type="match status" value="1"/>
</dbReference>
<dbReference type="InterPro" id="IPR019870">
    <property type="entry name" value="Se_metab_YedF"/>
</dbReference>
<reference evidence="1 2" key="1">
    <citation type="submission" date="2019-11" db="EMBL/GenBank/DDBJ databases">
        <title>Whole-genome sequence of a the green, strictly anaerobic photosynthetic bacterium Heliobacillus mobilis DSM 6151.</title>
        <authorList>
            <person name="Kyndt J.A."/>
            <person name="Meyer T.E."/>
        </authorList>
    </citation>
    <scope>NUCLEOTIDE SEQUENCE [LARGE SCALE GENOMIC DNA]</scope>
    <source>
        <strain evidence="1 2">DSM 6151</strain>
    </source>
</reference>
<accession>A0A6I3SNG1</accession>
<dbReference type="Proteomes" id="UP000430670">
    <property type="component" value="Unassembled WGS sequence"/>
</dbReference>
<dbReference type="SUPFAM" id="SSF75169">
    <property type="entry name" value="DsrEFH-like"/>
    <property type="match status" value="1"/>
</dbReference>
<dbReference type="Pfam" id="PF02635">
    <property type="entry name" value="DsrE"/>
    <property type="match status" value="1"/>
</dbReference>
<keyword evidence="2" id="KW-1185">Reference proteome</keyword>
<protein>
    <submittedName>
        <fullName evidence="1">Sulfurtransferase-like selenium metabolism protein YedF</fullName>
    </submittedName>
</protein>
<gene>
    <name evidence="1" type="primary">yedF</name>
    <name evidence="1" type="ORF">GJ688_16615</name>
</gene>
<sequence>MTKETGAAAMPELSGTANKDLTGISTSFEIREGTVLVMAGDTIGRGDDQLGRTLAKSFLYTLSQAEMLPGTIIFLNSGVKLVCQDSDAIASLLALEERGVEILSCGTCLDFYHLKEQVVAGKVSNMYAIVDTLTRAPKVIHF</sequence>
<keyword evidence="1" id="KW-0808">Transferase</keyword>
<evidence type="ECO:0000313" key="2">
    <source>
        <dbReference type="Proteomes" id="UP000430670"/>
    </source>
</evidence>
<comment type="caution">
    <text evidence="1">The sequence shown here is derived from an EMBL/GenBank/DDBJ whole genome shotgun (WGS) entry which is preliminary data.</text>
</comment>
<dbReference type="InterPro" id="IPR027396">
    <property type="entry name" value="DsrEFH-like"/>
</dbReference>
<dbReference type="InterPro" id="IPR003787">
    <property type="entry name" value="Sulphur_relay_DsrE/F-like"/>
</dbReference>
<evidence type="ECO:0000313" key="1">
    <source>
        <dbReference type="EMBL" id="MTV50570.1"/>
    </source>
</evidence>
<dbReference type="EMBL" id="WNKU01000028">
    <property type="protein sequence ID" value="MTV50570.1"/>
    <property type="molecule type" value="Genomic_DNA"/>
</dbReference>
<organism evidence="1 2">
    <name type="scientific">Heliobacterium mobile</name>
    <name type="common">Heliobacillus mobilis</name>
    <dbReference type="NCBI Taxonomy" id="28064"/>
    <lineage>
        <taxon>Bacteria</taxon>
        <taxon>Bacillati</taxon>
        <taxon>Bacillota</taxon>
        <taxon>Clostridia</taxon>
        <taxon>Eubacteriales</taxon>
        <taxon>Heliobacteriaceae</taxon>
        <taxon>Heliobacterium</taxon>
    </lineage>
</organism>
<dbReference type="OrthoDB" id="9801500at2"/>
<name>A0A6I3SNG1_HELMO</name>
<dbReference type="RefSeq" id="WP_155477650.1">
    <property type="nucleotide sequence ID" value="NZ_WNKU01000028.1"/>
</dbReference>
<dbReference type="AlphaFoldDB" id="A0A6I3SNG1"/>
<dbReference type="GO" id="GO:0016740">
    <property type="term" value="F:transferase activity"/>
    <property type="evidence" value="ECO:0007669"/>
    <property type="project" value="UniProtKB-KW"/>
</dbReference>